<evidence type="ECO:0000259" key="3">
    <source>
        <dbReference type="PROSITE" id="PS50801"/>
    </source>
</evidence>
<comment type="caution">
    <text evidence="4">The sequence shown here is derived from an EMBL/GenBank/DDBJ whole genome shotgun (WGS) entry which is preliminary data.</text>
</comment>
<evidence type="ECO:0000313" key="5">
    <source>
        <dbReference type="Proteomes" id="UP001596052"/>
    </source>
</evidence>
<name>A0ABW0KK48_9BACT</name>
<keyword evidence="5" id="KW-1185">Reference proteome</keyword>
<dbReference type="PANTHER" id="PTHR33495">
    <property type="entry name" value="ANTI-SIGMA FACTOR ANTAGONIST TM_1081-RELATED-RELATED"/>
    <property type="match status" value="1"/>
</dbReference>
<dbReference type="Proteomes" id="UP001596052">
    <property type="component" value="Unassembled WGS sequence"/>
</dbReference>
<reference evidence="5" key="1">
    <citation type="journal article" date="2019" name="Int. J. Syst. Evol. Microbiol.">
        <title>The Global Catalogue of Microorganisms (GCM) 10K type strain sequencing project: providing services to taxonomists for standard genome sequencing and annotation.</title>
        <authorList>
            <consortium name="The Broad Institute Genomics Platform"/>
            <consortium name="The Broad Institute Genome Sequencing Center for Infectious Disease"/>
            <person name="Wu L."/>
            <person name="Ma J."/>
        </authorList>
    </citation>
    <scope>NUCLEOTIDE SEQUENCE [LARGE SCALE GENOMIC DNA]</scope>
    <source>
        <strain evidence="5">CGMCC 4.1469</strain>
    </source>
</reference>
<dbReference type="PANTHER" id="PTHR33495:SF2">
    <property type="entry name" value="ANTI-SIGMA FACTOR ANTAGONIST TM_1081-RELATED"/>
    <property type="match status" value="1"/>
</dbReference>
<dbReference type="InterPro" id="IPR003658">
    <property type="entry name" value="Anti-sigma_ant"/>
</dbReference>
<organism evidence="4 5">
    <name type="scientific">Prosthecobacter fluviatilis</name>
    <dbReference type="NCBI Taxonomy" id="445931"/>
    <lineage>
        <taxon>Bacteria</taxon>
        <taxon>Pseudomonadati</taxon>
        <taxon>Verrucomicrobiota</taxon>
        <taxon>Verrucomicrobiia</taxon>
        <taxon>Verrucomicrobiales</taxon>
        <taxon>Verrucomicrobiaceae</taxon>
        <taxon>Prosthecobacter</taxon>
    </lineage>
</organism>
<dbReference type="InterPro" id="IPR002645">
    <property type="entry name" value="STAS_dom"/>
</dbReference>
<sequence>MTLSASVQINAPTELCAATARLWRDRLDRDIKPEHEDISIDLSKTRFIDSSGLGVLLTLNKSLRARGASLKLLNPSSAVCQLIELTRLHRVFEMIHD</sequence>
<dbReference type="NCBIfam" id="TIGR00377">
    <property type="entry name" value="ant_ant_sig"/>
    <property type="match status" value="1"/>
</dbReference>
<dbReference type="EMBL" id="JBHSMQ010000001">
    <property type="protein sequence ID" value="MFC5453432.1"/>
    <property type="molecule type" value="Genomic_DNA"/>
</dbReference>
<evidence type="ECO:0000256" key="1">
    <source>
        <dbReference type="ARBA" id="ARBA00009013"/>
    </source>
</evidence>
<gene>
    <name evidence="4" type="ORF">ACFQDI_01085</name>
</gene>
<dbReference type="Gene3D" id="3.30.750.24">
    <property type="entry name" value="STAS domain"/>
    <property type="match status" value="1"/>
</dbReference>
<dbReference type="PROSITE" id="PS50801">
    <property type="entry name" value="STAS"/>
    <property type="match status" value="1"/>
</dbReference>
<dbReference type="RefSeq" id="WP_377162503.1">
    <property type="nucleotide sequence ID" value="NZ_JBHSMQ010000001.1"/>
</dbReference>
<dbReference type="InterPro" id="IPR036513">
    <property type="entry name" value="STAS_dom_sf"/>
</dbReference>
<comment type="similarity">
    <text evidence="1 2">Belongs to the anti-sigma-factor antagonist family.</text>
</comment>
<evidence type="ECO:0000256" key="2">
    <source>
        <dbReference type="RuleBase" id="RU003749"/>
    </source>
</evidence>
<dbReference type="SUPFAM" id="SSF52091">
    <property type="entry name" value="SpoIIaa-like"/>
    <property type="match status" value="1"/>
</dbReference>
<feature type="domain" description="STAS" evidence="3">
    <location>
        <begin position="1"/>
        <end position="97"/>
    </location>
</feature>
<evidence type="ECO:0000313" key="4">
    <source>
        <dbReference type="EMBL" id="MFC5453432.1"/>
    </source>
</evidence>
<dbReference type="Pfam" id="PF01740">
    <property type="entry name" value="STAS"/>
    <property type="match status" value="1"/>
</dbReference>
<proteinExistence type="inferred from homology"/>
<dbReference type="CDD" id="cd07043">
    <property type="entry name" value="STAS_anti-anti-sigma_factors"/>
    <property type="match status" value="1"/>
</dbReference>
<accession>A0ABW0KK48</accession>
<protein>
    <recommendedName>
        <fullName evidence="2">Anti-sigma factor antagonist</fullName>
    </recommendedName>
</protein>